<proteinExistence type="predicted"/>
<dbReference type="PANTHER" id="PTHR13459:SF1">
    <property type="entry name" value="E3 UBIQUITIN-PROTEIN LIGASE RNF220 ISOFORM X1"/>
    <property type="match status" value="1"/>
</dbReference>
<dbReference type="Pfam" id="PF13923">
    <property type="entry name" value="zf-C3HC4_2"/>
    <property type="match status" value="1"/>
</dbReference>
<dbReference type="EMBL" id="CAXAJV020001300">
    <property type="protein sequence ID" value="CAL7950114.1"/>
    <property type="molecule type" value="Genomic_DNA"/>
</dbReference>
<keyword evidence="1 3" id="KW-0863">Zinc-finger</keyword>
<keyword evidence="2" id="KW-0862">Zinc</keyword>
<gene>
    <name evidence="6" type="ORF">XYLVIOL_LOCUS9772</name>
</gene>
<sequence length="667" mass="71244">MFSNGRISCSDLFGVQQNMDNSAYVPNHLPPPSLVVFSQAGGLPEALRMQRPFNPQVTDSKDLQVPFSTAASLGYGLHHMLHLPPQFLHPLDHRLPFGGFRPLGPSAFAPPSKCLKVETGNGPVTSSGLPSIGSLSSMSNMFSPSSLSTASGGAVVSVSGASASIGGVGGGASTATGQDVAPQSPAGSTSRSPTGTGIGSVPNRGTTPEDEDRDANATPGSENTERSTPEEGRPYRLGPVFGGRCGAEALGLGLGLSLGPAYRFALPPGLAAKTTRCLVFDQGKKKFPSDPSCCPACGVTVRPQDLEQHFAQELDQLHKISSAFSRSRVPRSNLPAGHPQDHPHGPMLHAPSAADGTPQGRWETYKRIKANRQARIRVKNRKRKADEPSCPVCSERLSGTPEELNQHVERCLNKHNNGNPAGHNNLDEEEVDVEGDAETFEEYEWAGQRRVRATSMLVGGFSAAGLATSSSNRSSAGGNGGTNQQEDEDVDLVVDGDDAAEFGPAQYSEADVITPRVEGTAREQKERDALREAVISPNAPNTPHTPHTPHTPEQIGQGLVEVKPEPGTPTPIGHTEQDEGASTSPRRDGDTPVIEALRGRIRELEAEMRGQPFRCLICMEQYKKPVTSVCCWHVHCEQCWLHTLGAKKLCPQCNMITSPSDLRRIYM</sequence>
<feature type="compositionally biased region" description="Low complexity" evidence="4">
    <location>
        <begin position="466"/>
        <end position="476"/>
    </location>
</feature>
<feature type="domain" description="RING-type" evidence="5">
    <location>
        <begin position="615"/>
        <end position="654"/>
    </location>
</feature>
<dbReference type="SUPFAM" id="SSF57850">
    <property type="entry name" value="RING/U-box"/>
    <property type="match status" value="1"/>
</dbReference>
<keyword evidence="7" id="KW-1185">Reference proteome</keyword>
<feature type="compositionally biased region" description="Polar residues" evidence="4">
    <location>
        <begin position="185"/>
        <end position="195"/>
    </location>
</feature>
<dbReference type="Proteomes" id="UP001642520">
    <property type="component" value="Unassembled WGS sequence"/>
</dbReference>
<feature type="compositionally biased region" description="Basic and acidic residues" evidence="4">
    <location>
        <begin position="519"/>
        <end position="528"/>
    </location>
</feature>
<evidence type="ECO:0000313" key="7">
    <source>
        <dbReference type="Proteomes" id="UP001642520"/>
    </source>
</evidence>
<dbReference type="InterPro" id="IPR001841">
    <property type="entry name" value="Znf_RING"/>
</dbReference>
<dbReference type="InterPro" id="IPR052443">
    <property type="entry name" value="E3_ubiq-ligase_RNF220-like"/>
</dbReference>
<dbReference type="CDD" id="cd16563">
    <property type="entry name" value="RING-HC_RNF220"/>
    <property type="match status" value="1"/>
</dbReference>
<dbReference type="Pfam" id="PF15926">
    <property type="entry name" value="RNF220"/>
    <property type="match status" value="1"/>
</dbReference>
<dbReference type="Gene3D" id="3.30.160.60">
    <property type="entry name" value="Classic Zinc Finger"/>
    <property type="match status" value="1"/>
</dbReference>
<name>A0ABP1PD54_XYLVO</name>
<organism evidence="6 7">
    <name type="scientific">Xylocopa violacea</name>
    <name type="common">Violet carpenter bee</name>
    <name type="synonym">Apis violacea</name>
    <dbReference type="NCBI Taxonomy" id="135666"/>
    <lineage>
        <taxon>Eukaryota</taxon>
        <taxon>Metazoa</taxon>
        <taxon>Ecdysozoa</taxon>
        <taxon>Arthropoda</taxon>
        <taxon>Hexapoda</taxon>
        <taxon>Insecta</taxon>
        <taxon>Pterygota</taxon>
        <taxon>Neoptera</taxon>
        <taxon>Endopterygota</taxon>
        <taxon>Hymenoptera</taxon>
        <taxon>Apocrita</taxon>
        <taxon>Aculeata</taxon>
        <taxon>Apoidea</taxon>
        <taxon>Anthophila</taxon>
        <taxon>Apidae</taxon>
        <taxon>Xylocopa</taxon>
        <taxon>Xylocopa</taxon>
    </lineage>
</organism>
<evidence type="ECO:0000256" key="2">
    <source>
        <dbReference type="ARBA" id="ARBA00022833"/>
    </source>
</evidence>
<dbReference type="Gene3D" id="3.30.40.10">
    <property type="entry name" value="Zinc/RING finger domain, C3HC4 (zinc finger)"/>
    <property type="match status" value="1"/>
</dbReference>
<feature type="region of interest" description="Disordered" evidence="4">
    <location>
        <begin position="501"/>
        <end position="528"/>
    </location>
</feature>
<feature type="region of interest" description="Disordered" evidence="4">
    <location>
        <begin position="466"/>
        <end position="487"/>
    </location>
</feature>
<feature type="region of interest" description="Disordered" evidence="4">
    <location>
        <begin position="560"/>
        <end position="591"/>
    </location>
</feature>
<feature type="region of interest" description="Disordered" evidence="4">
    <location>
        <begin position="167"/>
        <end position="237"/>
    </location>
</feature>
<reference evidence="6 7" key="1">
    <citation type="submission" date="2024-08" db="EMBL/GenBank/DDBJ databases">
        <authorList>
            <person name="Will J Nash"/>
            <person name="Angela Man"/>
            <person name="Seanna McTaggart"/>
            <person name="Kendall Baker"/>
            <person name="Tom Barker"/>
            <person name="Leah Catchpole"/>
            <person name="Alex Durrant"/>
            <person name="Karim Gharbi"/>
            <person name="Naomi Irish"/>
            <person name="Gemy Kaithakottil"/>
            <person name="Debby Ku"/>
            <person name="Aaliyah Providence"/>
            <person name="Felix Shaw"/>
            <person name="David Swarbreck"/>
            <person name="Chris Watkins"/>
            <person name="Ann M. McCartney"/>
            <person name="Giulio Formenti"/>
            <person name="Alice Mouton"/>
            <person name="Noel Vella"/>
            <person name="Bjorn M von Reumont"/>
            <person name="Adriana Vella"/>
            <person name="Wilfried Haerty"/>
        </authorList>
    </citation>
    <scope>NUCLEOTIDE SEQUENCE [LARGE SCALE GENOMIC DNA]</scope>
</reference>
<feature type="compositionally biased region" description="Basic and acidic residues" evidence="4">
    <location>
        <begin position="223"/>
        <end position="234"/>
    </location>
</feature>
<evidence type="ECO:0000256" key="3">
    <source>
        <dbReference type="PROSITE-ProRule" id="PRU00175"/>
    </source>
</evidence>
<dbReference type="InterPro" id="IPR040178">
    <property type="entry name" value="RNF220_RING"/>
</dbReference>
<dbReference type="InterPro" id="IPR031824">
    <property type="entry name" value="RNF220_mid"/>
</dbReference>
<evidence type="ECO:0000259" key="5">
    <source>
        <dbReference type="PROSITE" id="PS50089"/>
    </source>
</evidence>
<accession>A0ABP1PD54</accession>
<keyword evidence="1 3" id="KW-0479">Metal-binding</keyword>
<feature type="region of interest" description="Disordered" evidence="4">
    <location>
        <begin position="325"/>
        <end position="359"/>
    </location>
</feature>
<dbReference type="PANTHER" id="PTHR13459">
    <property type="entry name" value="E3 UBIQUITIN-PROTEIN LIGASE RNF220 ISOFORM X1"/>
    <property type="match status" value="1"/>
</dbReference>
<dbReference type="PROSITE" id="PS50089">
    <property type="entry name" value="ZF_RING_2"/>
    <property type="match status" value="1"/>
</dbReference>
<protein>
    <recommendedName>
        <fullName evidence="5">RING-type domain-containing protein</fullName>
    </recommendedName>
</protein>
<evidence type="ECO:0000256" key="4">
    <source>
        <dbReference type="SAM" id="MobiDB-lite"/>
    </source>
</evidence>
<evidence type="ECO:0000313" key="6">
    <source>
        <dbReference type="EMBL" id="CAL7950114.1"/>
    </source>
</evidence>
<comment type="caution">
    <text evidence="6">The sequence shown here is derived from an EMBL/GenBank/DDBJ whole genome shotgun (WGS) entry which is preliminary data.</text>
</comment>
<dbReference type="InterPro" id="IPR013083">
    <property type="entry name" value="Znf_RING/FYVE/PHD"/>
</dbReference>
<evidence type="ECO:0000256" key="1">
    <source>
        <dbReference type="ARBA" id="ARBA00022771"/>
    </source>
</evidence>